<dbReference type="Gene3D" id="3.40.390.10">
    <property type="entry name" value="Collagenase (Catalytic Domain)"/>
    <property type="match status" value="1"/>
</dbReference>
<dbReference type="EMBL" id="BGPR01000506">
    <property type="protein sequence ID" value="GBM23910.1"/>
    <property type="molecule type" value="Genomic_DNA"/>
</dbReference>
<comment type="caution">
    <text evidence="1">Lacks conserved residue(s) required for the propagation of feature annotation.</text>
</comment>
<reference evidence="3 4" key="1">
    <citation type="journal article" date="2019" name="Sci. Rep.">
        <title>Orb-weaving spider Araneus ventricosus genome elucidates the spidroin gene catalogue.</title>
        <authorList>
            <person name="Kono N."/>
            <person name="Nakamura H."/>
            <person name="Ohtoshi R."/>
            <person name="Moran D.A.P."/>
            <person name="Shinohara A."/>
            <person name="Yoshida Y."/>
            <person name="Fujiwara M."/>
            <person name="Mori M."/>
            <person name="Tomita M."/>
            <person name="Arakawa K."/>
        </authorList>
    </citation>
    <scope>NUCLEOTIDE SEQUENCE [LARGE SCALE GENOMIC DNA]</scope>
</reference>
<gene>
    <name evidence="3" type="primary">Adamts20_1</name>
    <name evidence="3" type="ORF">AVEN_52116_1</name>
</gene>
<dbReference type="InterPro" id="IPR050439">
    <property type="entry name" value="ADAMTS_ADAMTS-like"/>
</dbReference>
<dbReference type="PROSITE" id="PS50215">
    <property type="entry name" value="ADAM_MEPRO"/>
    <property type="match status" value="1"/>
</dbReference>
<evidence type="ECO:0000313" key="3">
    <source>
        <dbReference type="EMBL" id="GBM23910.1"/>
    </source>
</evidence>
<evidence type="ECO:0000259" key="2">
    <source>
        <dbReference type="PROSITE" id="PS50215"/>
    </source>
</evidence>
<comment type="caution">
    <text evidence="3">The sequence shown here is derived from an EMBL/GenBank/DDBJ whole genome shotgun (WGS) entry which is preliminary data.</text>
</comment>
<dbReference type="InterPro" id="IPR024079">
    <property type="entry name" value="MetalloPept_cat_dom_sf"/>
</dbReference>
<dbReference type="Pfam" id="PF01421">
    <property type="entry name" value="Reprolysin"/>
    <property type="match status" value="1"/>
</dbReference>
<proteinExistence type="predicted"/>
<feature type="active site" evidence="1">
    <location>
        <position position="221"/>
    </location>
</feature>
<protein>
    <submittedName>
        <fullName evidence="3">A disintegrin and metalloproteinase with thrombospondin motifs 20</fullName>
    </submittedName>
</protein>
<dbReference type="Proteomes" id="UP000499080">
    <property type="component" value="Unassembled WGS sequence"/>
</dbReference>
<dbReference type="PANTHER" id="PTHR13723">
    <property type="entry name" value="ADAMTS A DISINTEGRIN AND METALLOPROTEASE WITH THROMBOSPONDIN MOTIFS PROTEASE"/>
    <property type="match status" value="1"/>
</dbReference>
<dbReference type="AlphaFoldDB" id="A0A4Y2E442"/>
<dbReference type="GO" id="GO:0031012">
    <property type="term" value="C:extracellular matrix"/>
    <property type="evidence" value="ECO:0007669"/>
    <property type="project" value="TreeGrafter"/>
</dbReference>
<name>A0A4Y2E442_ARAVE</name>
<evidence type="ECO:0000313" key="4">
    <source>
        <dbReference type="Proteomes" id="UP000499080"/>
    </source>
</evidence>
<dbReference type="OrthoDB" id="412680at2759"/>
<organism evidence="3 4">
    <name type="scientific">Araneus ventricosus</name>
    <name type="common">Orbweaver spider</name>
    <name type="synonym">Epeira ventricosa</name>
    <dbReference type="NCBI Taxonomy" id="182803"/>
    <lineage>
        <taxon>Eukaryota</taxon>
        <taxon>Metazoa</taxon>
        <taxon>Ecdysozoa</taxon>
        <taxon>Arthropoda</taxon>
        <taxon>Chelicerata</taxon>
        <taxon>Arachnida</taxon>
        <taxon>Araneae</taxon>
        <taxon>Araneomorphae</taxon>
        <taxon>Entelegynae</taxon>
        <taxon>Araneoidea</taxon>
        <taxon>Araneidae</taxon>
        <taxon>Araneus</taxon>
    </lineage>
</organism>
<dbReference type="InterPro" id="IPR001590">
    <property type="entry name" value="Peptidase_M12B"/>
</dbReference>
<dbReference type="GO" id="GO:0030198">
    <property type="term" value="P:extracellular matrix organization"/>
    <property type="evidence" value="ECO:0007669"/>
    <property type="project" value="TreeGrafter"/>
</dbReference>
<feature type="domain" description="Peptidase M12B" evidence="2">
    <location>
        <begin position="76"/>
        <end position="225"/>
    </location>
</feature>
<dbReference type="GO" id="GO:0007229">
    <property type="term" value="P:integrin-mediated signaling pathway"/>
    <property type="evidence" value="ECO:0007669"/>
    <property type="project" value="UniProtKB-KW"/>
</dbReference>
<keyword evidence="3" id="KW-0401">Integrin</keyword>
<dbReference type="SUPFAM" id="SSF55486">
    <property type="entry name" value="Metalloproteases ('zincins'), catalytic domain"/>
    <property type="match status" value="1"/>
</dbReference>
<dbReference type="GO" id="GO:0006508">
    <property type="term" value="P:proteolysis"/>
    <property type="evidence" value="ECO:0007669"/>
    <property type="project" value="InterPro"/>
</dbReference>
<keyword evidence="4" id="KW-1185">Reference proteome</keyword>
<accession>A0A4Y2E442</accession>
<dbReference type="GO" id="GO:0004222">
    <property type="term" value="F:metalloendopeptidase activity"/>
    <property type="evidence" value="ECO:0007669"/>
    <property type="project" value="InterPro"/>
</dbReference>
<sequence length="225" mass="25265">MFQSSVREIADCVNLQLLFEEPAALYLPQSVQFSLPTDELMDHEKQDPLLNRFETDSPSNSSAPLIRKKRSESRELHLEVLVVADSKMARYHGPNLDHYILTLMSTVALIYKDPSIGNHINIAVVDIVVLNETADNEIIHHIAPITLRKFCRWQHKHNRIHDSDPKHYDTAILITREDLCRFPGACDTLGLAQSGMVCDSESSCAIVEDNGLSAAFTIAHELGHV</sequence>
<evidence type="ECO:0000256" key="1">
    <source>
        <dbReference type="PROSITE-ProRule" id="PRU00276"/>
    </source>
</evidence>
<dbReference type="PANTHER" id="PTHR13723:SF278">
    <property type="entry name" value="ADAM METALLOPEPTIDASE WITH THROMBOSPONDIN TYPE 1 MOTIF A, ISOFORM B"/>
    <property type="match status" value="1"/>
</dbReference>